<dbReference type="SUPFAM" id="SSF55383">
    <property type="entry name" value="Copper amine oxidase, domain N"/>
    <property type="match status" value="1"/>
</dbReference>
<dbReference type="Proteomes" id="UP000602076">
    <property type="component" value="Unassembled WGS sequence"/>
</dbReference>
<gene>
    <name evidence="1" type="ORF">IEO70_00445</name>
</gene>
<sequence length="465" mass="52801">MRKALYLLTFILVMTVGAIVMWQWKVYSEAKGLSEKTQTSAEQFIRVEQTSKRLSVIQTFSGLEAGTYKVANPMGVAYTIEGRDEMAPVSVVVGEDESEIIFVYDIPFEPNRPGKILVDWAVELIDIETRKTRVEITVTGDKRAGSWAAGAPLIGNAKKDYIDYYMFENEGSVYPIYYQNGQLMYLEVRDMVGLYYEEGTKIEEMKQLLQESSFLANHFIVLTSKHDPSDRQNLFLLDSRQSMDKHKSRFANMEMNAAFSFADDNERWLQKVLNSLVNDAEPGGAKAGQLVQVLKQNLLDYEMDAFIKSIEEMKQPLTAKLLDGALSSAVNKNTSFFSLNNLESAAMVPLFYYDERKILLNGAQSEQPIVYIDKKKAVPFLAIISNAGFQYEQMETGEVFLTRAEDTLRMYPGEKVFILNGTDYSVKSPPIFMLGQELYIYENWLRDIFGIKLAEQQGNLTVLGD</sequence>
<protein>
    <recommendedName>
        <fullName evidence="3">Copper amine oxidase-like N-terminal domain-containing protein</fullName>
    </recommendedName>
</protein>
<dbReference type="RefSeq" id="WP_190996389.1">
    <property type="nucleotide sequence ID" value="NZ_JACXSI010000001.1"/>
</dbReference>
<evidence type="ECO:0008006" key="3">
    <source>
        <dbReference type="Google" id="ProtNLM"/>
    </source>
</evidence>
<dbReference type="EMBL" id="JACXSI010000001">
    <property type="protein sequence ID" value="MBD3106845.1"/>
    <property type="molecule type" value="Genomic_DNA"/>
</dbReference>
<accession>A0A927CWF2</accession>
<proteinExistence type="predicted"/>
<dbReference type="AlphaFoldDB" id="A0A927CWF2"/>
<reference evidence="1" key="1">
    <citation type="submission" date="2020-09" db="EMBL/GenBank/DDBJ databases">
        <title>Bacillus faecalis sp. nov., a moderately halophilic bacterium isolated from cow faeces.</title>
        <authorList>
            <person name="Jiang L."/>
            <person name="Lee J."/>
        </authorList>
    </citation>
    <scope>NUCLEOTIDE SEQUENCE</scope>
    <source>
        <strain evidence="1">AGMB 02131</strain>
    </source>
</reference>
<keyword evidence="2" id="KW-1185">Reference proteome</keyword>
<name>A0A927CWF2_9BACI</name>
<dbReference type="InterPro" id="IPR036582">
    <property type="entry name" value="Mao_N_sf"/>
</dbReference>
<organism evidence="1 2">
    <name type="scientific">Peribacillus faecalis</name>
    <dbReference type="NCBI Taxonomy" id="2772559"/>
    <lineage>
        <taxon>Bacteria</taxon>
        <taxon>Bacillati</taxon>
        <taxon>Bacillota</taxon>
        <taxon>Bacilli</taxon>
        <taxon>Bacillales</taxon>
        <taxon>Bacillaceae</taxon>
        <taxon>Peribacillus</taxon>
    </lineage>
</organism>
<evidence type="ECO:0000313" key="2">
    <source>
        <dbReference type="Proteomes" id="UP000602076"/>
    </source>
</evidence>
<evidence type="ECO:0000313" key="1">
    <source>
        <dbReference type="EMBL" id="MBD3106845.1"/>
    </source>
</evidence>
<comment type="caution">
    <text evidence="1">The sequence shown here is derived from an EMBL/GenBank/DDBJ whole genome shotgun (WGS) entry which is preliminary data.</text>
</comment>